<protein>
    <submittedName>
        <fullName evidence="2">Uma2 family endonuclease</fullName>
    </submittedName>
</protein>
<dbReference type="InterPro" id="IPR012296">
    <property type="entry name" value="Nuclease_put_TT1808"/>
</dbReference>
<dbReference type="InterPro" id="IPR011335">
    <property type="entry name" value="Restrct_endonuc-II-like"/>
</dbReference>
<dbReference type="PANTHER" id="PTHR36558:SF1">
    <property type="entry name" value="RESTRICTION ENDONUCLEASE DOMAIN-CONTAINING PROTEIN-RELATED"/>
    <property type="match status" value="1"/>
</dbReference>
<dbReference type="InterPro" id="IPR008538">
    <property type="entry name" value="Uma2"/>
</dbReference>
<proteinExistence type="predicted"/>
<keyword evidence="2" id="KW-0378">Hydrolase</keyword>
<dbReference type="Pfam" id="PF05685">
    <property type="entry name" value="Uma2"/>
    <property type="match status" value="1"/>
</dbReference>
<keyword evidence="2" id="KW-0255">Endonuclease</keyword>
<accession>A0A552E6P8</accession>
<comment type="caution">
    <text evidence="2">The sequence shown here is derived from an EMBL/GenBank/DDBJ whole genome shotgun (WGS) entry which is preliminary data.</text>
</comment>
<feature type="domain" description="Putative restriction endonuclease" evidence="1">
    <location>
        <begin position="12"/>
        <end position="177"/>
    </location>
</feature>
<gene>
    <name evidence="2" type="ORF">EWV81_00650</name>
</gene>
<sequence length="200" mass="23589">MVATTEKRYTVAEYFQLEETATDRHEYRDGEIIIMTGGTPNHNRIAGNFYRRFPLTIQNQAYDIFITDLRLAIPAYNVYTYPDLMIVKGEPILERGRTDTITNPQVIIEVLSKSTQDYNRGDKFKFYRSLDSFEEYILIDQYGYYIEQFHKRGDHWAFRDYHDQEAILTLFSLDFQISLTDLYQRVNFTAIEVGSISPLD</sequence>
<evidence type="ECO:0000313" key="2">
    <source>
        <dbReference type="EMBL" id="TRU30177.1"/>
    </source>
</evidence>
<dbReference type="AlphaFoldDB" id="A0A552E6P8"/>
<evidence type="ECO:0000259" key="1">
    <source>
        <dbReference type="Pfam" id="PF05685"/>
    </source>
</evidence>
<dbReference type="Gene3D" id="3.90.1570.10">
    <property type="entry name" value="tt1808, chain A"/>
    <property type="match status" value="1"/>
</dbReference>
<reference evidence="2 3" key="1">
    <citation type="submission" date="2019-01" db="EMBL/GenBank/DDBJ databases">
        <title>Coherence of Microcystis species and biogeography revealed through population genomics.</title>
        <authorList>
            <person name="Perez-Carrascal O.M."/>
            <person name="Terrat Y."/>
            <person name="Giani A."/>
            <person name="Fortin N."/>
            <person name="Tromas N."/>
            <person name="Shapiro B.J."/>
        </authorList>
    </citation>
    <scope>NUCLEOTIDE SEQUENCE [LARGE SCALE GENOMIC DNA]</scope>
    <source>
        <strain evidence="2">Ma_SC_T_19800800_S464</strain>
    </source>
</reference>
<dbReference type="CDD" id="cd06260">
    <property type="entry name" value="DUF820-like"/>
    <property type="match status" value="1"/>
</dbReference>
<keyword evidence="2" id="KW-0540">Nuclease</keyword>
<name>A0A552E6P8_MICAE</name>
<dbReference type="EMBL" id="SFBL01000004">
    <property type="protein sequence ID" value="TRU30177.1"/>
    <property type="molecule type" value="Genomic_DNA"/>
</dbReference>
<evidence type="ECO:0000313" key="3">
    <source>
        <dbReference type="Proteomes" id="UP000319313"/>
    </source>
</evidence>
<dbReference type="GO" id="GO:0004519">
    <property type="term" value="F:endonuclease activity"/>
    <property type="evidence" value="ECO:0007669"/>
    <property type="project" value="UniProtKB-KW"/>
</dbReference>
<dbReference type="SUPFAM" id="SSF52980">
    <property type="entry name" value="Restriction endonuclease-like"/>
    <property type="match status" value="1"/>
</dbReference>
<dbReference type="Proteomes" id="UP000319313">
    <property type="component" value="Unassembled WGS sequence"/>
</dbReference>
<organism evidence="2 3">
    <name type="scientific">Microcystis aeruginosa Ma_SC_T_19800800_S464</name>
    <dbReference type="NCBI Taxonomy" id="2486257"/>
    <lineage>
        <taxon>Bacteria</taxon>
        <taxon>Bacillati</taxon>
        <taxon>Cyanobacteriota</taxon>
        <taxon>Cyanophyceae</taxon>
        <taxon>Oscillatoriophycideae</taxon>
        <taxon>Chroococcales</taxon>
        <taxon>Microcystaceae</taxon>
        <taxon>Microcystis</taxon>
    </lineage>
</organism>
<dbReference type="PANTHER" id="PTHR36558">
    <property type="entry name" value="GLR1098 PROTEIN"/>
    <property type="match status" value="1"/>
</dbReference>